<evidence type="ECO:0000313" key="2">
    <source>
        <dbReference type="Proteomes" id="UP000531594"/>
    </source>
</evidence>
<keyword evidence="2" id="KW-1185">Reference proteome</keyword>
<evidence type="ECO:0000313" key="1">
    <source>
        <dbReference type="EMBL" id="MBB6444102.1"/>
    </source>
</evidence>
<organism evidence="1 2">
    <name type="scientific">Bacillus benzoevorans</name>
    <dbReference type="NCBI Taxonomy" id="1456"/>
    <lineage>
        <taxon>Bacteria</taxon>
        <taxon>Bacillati</taxon>
        <taxon>Bacillota</taxon>
        <taxon>Bacilli</taxon>
        <taxon>Bacillales</taxon>
        <taxon>Bacillaceae</taxon>
        <taxon>Bacillus</taxon>
    </lineage>
</organism>
<protein>
    <submittedName>
        <fullName evidence="1">Uncharacterized protein</fullName>
    </submittedName>
</protein>
<dbReference type="AlphaFoldDB" id="A0A7X0LV12"/>
<dbReference type="EMBL" id="JACHGK010000002">
    <property type="protein sequence ID" value="MBB6444102.1"/>
    <property type="molecule type" value="Genomic_DNA"/>
</dbReference>
<reference evidence="1 2" key="1">
    <citation type="submission" date="2020-08" db="EMBL/GenBank/DDBJ databases">
        <title>Genomic Encyclopedia of Type Strains, Phase IV (KMG-IV): sequencing the most valuable type-strain genomes for metagenomic binning, comparative biology and taxonomic classification.</title>
        <authorList>
            <person name="Goeker M."/>
        </authorList>
    </citation>
    <scope>NUCLEOTIDE SEQUENCE [LARGE SCALE GENOMIC DNA]</scope>
    <source>
        <strain evidence="1 2">DSM 5391</strain>
    </source>
</reference>
<accession>A0A7X0LV12</accession>
<proteinExistence type="predicted"/>
<gene>
    <name evidence="1" type="ORF">HNR53_000710</name>
</gene>
<comment type="caution">
    <text evidence="1">The sequence shown here is derived from an EMBL/GenBank/DDBJ whole genome shotgun (WGS) entry which is preliminary data.</text>
</comment>
<name>A0A7X0LV12_9BACI</name>
<dbReference type="Proteomes" id="UP000531594">
    <property type="component" value="Unassembled WGS sequence"/>
</dbReference>
<sequence length="129" mass="15353">MLNTEIRKLVIKILDNLIEDGPQWKHGMDIHHFNKRKRRGHLPLDWSLEDYNQLIVNIVKELDSETNLYFKEIFKQRYYVIGDKYWIDIIGEDGIMETAFPPNNYSKYLSKDEGYIFLGTVQEVRSDGL</sequence>
<dbReference type="RefSeq" id="WP_184522859.1">
    <property type="nucleotide sequence ID" value="NZ_JACHGK010000002.1"/>
</dbReference>